<comment type="caution">
    <text evidence="1">The sequence shown here is derived from an EMBL/GenBank/DDBJ whole genome shotgun (WGS) entry which is preliminary data.</text>
</comment>
<dbReference type="EMBL" id="BMIB01000003">
    <property type="protein sequence ID" value="GGH69204.1"/>
    <property type="molecule type" value="Genomic_DNA"/>
</dbReference>
<keyword evidence="2" id="KW-1185">Reference proteome</keyword>
<proteinExistence type="predicted"/>
<gene>
    <name evidence="1" type="ORF">GCM10011379_26280</name>
</gene>
<sequence length="113" mass="13077">MEIPHEMTTVAQVLEKLRIKKMDNEFRYTDEGFTTGTGKFYQPEDLEIIKVFRFEGVTDPSDMSVVYILEAKDGLQGYSLDAYGVYSEHEAGYDNFIRQVPVKGHEQQLLFEL</sequence>
<dbReference type="Proteomes" id="UP000627292">
    <property type="component" value="Unassembled WGS sequence"/>
</dbReference>
<name>A0A917IZZ4_9BACT</name>
<evidence type="ECO:0000313" key="2">
    <source>
        <dbReference type="Proteomes" id="UP000627292"/>
    </source>
</evidence>
<accession>A0A917IZZ4</accession>
<reference evidence="1" key="1">
    <citation type="journal article" date="2014" name="Int. J. Syst. Evol. Microbiol.">
        <title>Complete genome sequence of Corynebacterium casei LMG S-19264T (=DSM 44701T), isolated from a smear-ripened cheese.</title>
        <authorList>
            <consortium name="US DOE Joint Genome Institute (JGI-PGF)"/>
            <person name="Walter F."/>
            <person name="Albersmeier A."/>
            <person name="Kalinowski J."/>
            <person name="Ruckert C."/>
        </authorList>
    </citation>
    <scope>NUCLEOTIDE SEQUENCE</scope>
    <source>
        <strain evidence="1">CGMCC 1.15290</strain>
    </source>
</reference>
<evidence type="ECO:0008006" key="3">
    <source>
        <dbReference type="Google" id="ProtNLM"/>
    </source>
</evidence>
<reference evidence="1" key="2">
    <citation type="submission" date="2020-09" db="EMBL/GenBank/DDBJ databases">
        <authorList>
            <person name="Sun Q."/>
            <person name="Zhou Y."/>
        </authorList>
    </citation>
    <scope>NUCLEOTIDE SEQUENCE</scope>
    <source>
        <strain evidence="1">CGMCC 1.15290</strain>
    </source>
</reference>
<protein>
    <recommendedName>
        <fullName evidence="3">Phosphoribosylpyrophosphate synthetase</fullName>
    </recommendedName>
</protein>
<organism evidence="1 2">
    <name type="scientific">Filimonas zeae</name>
    <dbReference type="NCBI Taxonomy" id="1737353"/>
    <lineage>
        <taxon>Bacteria</taxon>
        <taxon>Pseudomonadati</taxon>
        <taxon>Bacteroidota</taxon>
        <taxon>Chitinophagia</taxon>
        <taxon>Chitinophagales</taxon>
        <taxon>Chitinophagaceae</taxon>
        <taxon>Filimonas</taxon>
    </lineage>
</organism>
<dbReference type="RefSeq" id="WP_188952922.1">
    <property type="nucleotide sequence ID" value="NZ_BMIB01000003.1"/>
</dbReference>
<evidence type="ECO:0000313" key="1">
    <source>
        <dbReference type="EMBL" id="GGH69204.1"/>
    </source>
</evidence>
<dbReference type="AlphaFoldDB" id="A0A917IZZ4"/>